<evidence type="ECO:0000256" key="5">
    <source>
        <dbReference type="ARBA" id="ARBA00023295"/>
    </source>
</evidence>
<dbReference type="GO" id="GO:0042742">
    <property type="term" value="P:defense response to bacterium"/>
    <property type="evidence" value="ECO:0007669"/>
    <property type="project" value="UniProtKB-KW"/>
</dbReference>
<protein>
    <recommendedName>
        <fullName evidence="6">Lysozyme</fullName>
        <ecNumber evidence="6">3.2.1.17</ecNumber>
    </recommendedName>
</protein>
<proteinExistence type="inferred from homology"/>
<sequence>MSFKHKLALALGAGTTTIATLVITYFEGDRHRAYLDGPGVPTICYGHTRGVALGQTVDHPACERLLRQDLTEALAAVDRRVSVPLPEPRRAALASFVHNFGEMKFARSTLLRRINAGEGARACSELSRWIYGKDNASHGRKRIQPGLVKRRKIERQLCEMQT</sequence>
<keyword evidence="2 6" id="KW-0929">Antimicrobial</keyword>
<dbReference type="STRING" id="1070319.CAGGBEG34_330051"/>
<dbReference type="InterPro" id="IPR034690">
    <property type="entry name" value="Endolysin_T4_type"/>
</dbReference>
<dbReference type="InterPro" id="IPR023346">
    <property type="entry name" value="Lysozyme-like_dom_sf"/>
</dbReference>
<dbReference type="GO" id="GO:0016998">
    <property type="term" value="P:cell wall macromolecule catabolic process"/>
    <property type="evidence" value="ECO:0007669"/>
    <property type="project" value="InterPro"/>
</dbReference>
<evidence type="ECO:0000256" key="1">
    <source>
        <dbReference type="ARBA" id="ARBA00000632"/>
    </source>
</evidence>
<keyword evidence="3 6" id="KW-0081">Bacteriolytic enzyme</keyword>
<dbReference type="AlphaFoldDB" id="G2JB00"/>
<evidence type="ECO:0000256" key="3">
    <source>
        <dbReference type="ARBA" id="ARBA00022638"/>
    </source>
</evidence>
<dbReference type="RefSeq" id="WP_006683047.1">
    <property type="nucleotide sequence ID" value="NZ_CAFB01000051.1"/>
</dbReference>
<dbReference type="HAMAP" id="MF_04110">
    <property type="entry name" value="ENDOLYSIN_T4"/>
    <property type="match status" value="1"/>
</dbReference>
<keyword evidence="4 6" id="KW-0378">Hydrolase</keyword>
<organism evidence="7 8">
    <name type="scientific">Candidatus Glomeribacter gigasporarum BEG34</name>
    <dbReference type="NCBI Taxonomy" id="1070319"/>
    <lineage>
        <taxon>Bacteria</taxon>
        <taxon>Pseudomonadati</taxon>
        <taxon>Pseudomonadota</taxon>
        <taxon>Betaproteobacteria</taxon>
        <taxon>Burkholderiales</taxon>
        <taxon>Burkholderiaceae</taxon>
        <taxon>Candidatus Glomeribacter</taxon>
    </lineage>
</organism>
<dbReference type="OrthoDB" id="5327667at2"/>
<name>G2JB00_9BURK</name>
<evidence type="ECO:0000313" key="8">
    <source>
        <dbReference type="Proteomes" id="UP000054051"/>
    </source>
</evidence>
<comment type="catalytic activity">
    <reaction evidence="1 6">
        <text>Hydrolysis of (1-&gt;4)-beta-linkages between N-acetylmuramic acid and N-acetyl-D-glucosamine residues in a peptidoglycan and between N-acetyl-D-glucosamine residues in chitodextrins.</text>
        <dbReference type="EC" id="3.2.1.17"/>
    </reaction>
</comment>
<keyword evidence="8" id="KW-1185">Reference proteome</keyword>
<dbReference type="Gene3D" id="1.10.530.40">
    <property type="match status" value="1"/>
</dbReference>
<keyword evidence="5 6" id="KW-0326">Glycosidase</keyword>
<comment type="caution">
    <text evidence="7">The sequence shown here is derived from an EMBL/GenBank/DDBJ whole genome shotgun (WGS) entry which is preliminary data.</text>
</comment>
<comment type="similarity">
    <text evidence="6">Belongs to the glycosyl hydrolase 24 family.</text>
</comment>
<evidence type="ECO:0000256" key="4">
    <source>
        <dbReference type="ARBA" id="ARBA00022801"/>
    </source>
</evidence>
<dbReference type="PANTHER" id="PTHR38107:SF3">
    <property type="entry name" value="LYSOZYME RRRD-RELATED"/>
    <property type="match status" value="1"/>
</dbReference>
<dbReference type="EC" id="3.2.1.17" evidence="6"/>
<evidence type="ECO:0000256" key="2">
    <source>
        <dbReference type="ARBA" id="ARBA00022529"/>
    </source>
</evidence>
<dbReference type="InterPro" id="IPR051018">
    <property type="entry name" value="Bacteriophage_GH24"/>
</dbReference>
<dbReference type="GO" id="GO:0031640">
    <property type="term" value="P:killing of cells of another organism"/>
    <property type="evidence" value="ECO:0007669"/>
    <property type="project" value="UniProtKB-KW"/>
</dbReference>
<dbReference type="PANTHER" id="PTHR38107">
    <property type="match status" value="1"/>
</dbReference>
<dbReference type="EMBL" id="CAFB01000051">
    <property type="protein sequence ID" value="CCD29952.1"/>
    <property type="molecule type" value="Genomic_DNA"/>
</dbReference>
<dbReference type="CDD" id="cd16900">
    <property type="entry name" value="endolysin_R21-like"/>
    <property type="match status" value="1"/>
</dbReference>
<dbReference type="Proteomes" id="UP000054051">
    <property type="component" value="Unassembled WGS sequence"/>
</dbReference>
<evidence type="ECO:0000313" key="7">
    <source>
        <dbReference type="EMBL" id="CCD29952.1"/>
    </source>
</evidence>
<dbReference type="eggNOG" id="COG3772">
    <property type="taxonomic scope" value="Bacteria"/>
</dbReference>
<dbReference type="GO" id="GO:0009253">
    <property type="term" value="P:peptidoglycan catabolic process"/>
    <property type="evidence" value="ECO:0007669"/>
    <property type="project" value="InterPro"/>
</dbReference>
<dbReference type="Pfam" id="PF00959">
    <property type="entry name" value="Phage_lysozyme"/>
    <property type="match status" value="1"/>
</dbReference>
<dbReference type="SUPFAM" id="SSF53955">
    <property type="entry name" value="Lysozyme-like"/>
    <property type="match status" value="1"/>
</dbReference>
<evidence type="ECO:0000256" key="6">
    <source>
        <dbReference type="RuleBase" id="RU003788"/>
    </source>
</evidence>
<dbReference type="InterPro" id="IPR002196">
    <property type="entry name" value="Glyco_hydro_24"/>
</dbReference>
<reference evidence="7 8" key="1">
    <citation type="submission" date="2011-08" db="EMBL/GenBank/DDBJ databases">
        <title>The genome of the obligate endobacterium of an arbuscular mycorrhizal fungus reveals an interphylum network of nutritional interactions.</title>
        <authorList>
            <person name="Ghignone S."/>
            <person name="Salvioli A."/>
            <person name="Anca I."/>
            <person name="Lumini E."/>
            <person name="Ortu G."/>
            <person name="Petiti L."/>
            <person name="Cruveiller S."/>
            <person name="Bianciotto V."/>
            <person name="Piffanelli P."/>
            <person name="Lanfranco L."/>
            <person name="Bonfante P."/>
        </authorList>
    </citation>
    <scope>NUCLEOTIDE SEQUENCE [LARGE SCALE GENOMIC DNA]</scope>
    <source>
        <strain evidence="7 8">BEG34</strain>
    </source>
</reference>
<gene>
    <name evidence="7" type="ORF">CAGGBEG34_330051</name>
</gene>
<dbReference type="GO" id="GO:0003796">
    <property type="term" value="F:lysozyme activity"/>
    <property type="evidence" value="ECO:0007669"/>
    <property type="project" value="UniProtKB-EC"/>
</dbReference>
<dbReference type="InterPro" id="IPR023347">
    <property type="entry name" value="Lysozyme_dom_sf"/>
</dbReference>
<accession>G2JB00</accession>